<gene>
    <name evidence="2" type="ORF">GCM10017161_34340</name>
</gene>
<sequence>MFDDIRPYQDTEVQQIAESLLNEREFLNSVAAISLPTMYKFWPGGARYIVKKSMTAKAAKLQTIKSIQLLVSGYLTKLIKTTITELTYSGIEHLDKNKPTLFISNHRDIVLDVALINHVLHENGMETVEAAVGDNLLSKRWVEDLMRLNKSFIVKRSEKNKRAMLMASKQLSAYIHHSLVEKQHNIWIAQKEGRAKDGVDKTNAALISMLLLNKPKETPISQYLSTLNIVPVAISYEFDPCDQDKARELAQKAVSGHYQKEEHEDLKSITLGLMGQKGRVNLTFCPPLTGEFNDSKEIAESIDQQIIANYKLYPSNNNAYEYLQAGDNKLIQIFSERTQTLTDEQRHWLLTMYANPVISKKQLQQLR</sequence>
<dbReference type="GO" id="GO:0019698">
    <property type="term" value="P:D-galacturonate catabolic process"/>
    <property type="evidence" value="ECO:0007669"/>
    <property type="project" value="TreeGrafter"/>
</dbReference>
<evidence type="ECO:0000313" key="2">
    <source>
        <dbReference type="EMBL" id="GHG02589.1"/>
    </source>
</evidence>
<dbReference type="Proteomes" id="UP000623842">
    <property type="component" value="Unassembled WGS sequence"/>
</dbReference>
<keyword evidence="2" id="KW-0808">Transferase</keyword>
<protein>
    <submittedName>
        <fullName evidence="2">Acyltransferase</fullName>
    </submittedName>
</protein>
<evidence type="ECO:0000313" key="3">
    <source>
        <dbReference type="Proteomes" id="UP000623842"/>
    </source>
</evidence>
<feature type="domain" description="Phospholipid/glycerol acyltransferase" evidence="1">
    <location>
        <begin position="86"/>
        <end position="169"/>
    </location>
</feature>
<comment type="caution">
    <text evidence="2">The sequence shown here is derived from an EMBL/GenBank/DDBJ whole genome shotgun (WGS) entry which is preliminary data.</text>
</comment>
<proteinExistence type="predicted"/>
<dbReference type="AlphaFoldDB" id="A0A919BQ78"/>
<dbReference type="InterPro" id="IPR002123">
    <property type="entry name" value="Plipid/glycerol_acylTrfase"/>
</dbReference>
<dbReference type="SUPFAM" id="SSF69593">
    <property type="entry name" value="Glycerol-3-phosphate (1)-acyltransferase"/>
    <property type="match status" value="1"/>
</dbReference>
<dbReference type="EMBL" id="BNCK01000009">
    <property type="protein sequence ID" value="GHG02589.1"/>
    <property type="molecule type" value="Genomic_DNA"/>
</dbReference>
<reference evidence="2" key="2">
    <citation type="submission" date="2020-09" db="EMBL/GenBank/DDBJ databases">
        <authorList>
            <person name="Sun Q."/>
            <person name="Kim S."/>
        </authorList>
    </citation>
    <scope>NUCLEOTIDE SEQUENCE</scope>
    <source>
        <strain evidence="2">KCTC 42731</strain>
    </source>
</reference>
<name>A0A919BQ78_9GAMM</name>
<dbReference type="Pfam" id="PF01553">
    <property type="entry name" value="Acyltransferase"/>
    <property type="match status" value="1"/>
</dbReference>
<accession>A0A919BQ78</accession>
<reference evidence="2" key="1">
    <citation type="journal article" date="2014" name="Int. J. Syst. Evol. Microbiol.">
        <title>Complete genome sequence of Corynebacterium casei LMG S-19264T (=DSM 44701T), isolated from a smear-ripened cheese.</title>
        <authorList>
            <consortium name="US DOE Joint Genome Institute (JGI-PGF)"/>
            <person name="Walter F."/>
            <person name="Albersmeier A."/>
            <person name="Kalinowski J."/>
            <person name="Ruckert C."/>
        </authorList>
    </citation>
    <scope>NUCLEOTIDE SEQUENCE</scope>
    <source>
        <strain evidence="2">KCTC 42731</strain>
    </source>
</reference>
<evidence type="ECO:0000259" key="1">
    <source>
        <dbReference type="Pfam" id="PF01553"/>
    </source>
</evidence>
<dbReference type="GO" id="GO:0042840">
    <property type="term" value="P:D-glucuronate catabolic process"/>
    <property type="evidence" value="ECO:0007669"/>
    <property type="project" value="TreeGrafter"/>
</dbReference>
<organism evidence="2 3">
    <name type="scientific">Thalassotalea marina</name>
    <dbReference type="NCBI Taxonomy" id="1673741"/>
    <lineage>
        <taxon>Bacteria</taxon>
        <taxon>Pseudomonadati</taxon>
        <taxon>Pseudomonadota</taxon>
        <taxon>Gammaproteobacteria</taxon>
        <taxon>Alteromonadales</taxon>
        <taxon>Colwelliaceae</taxon>
        <taxon>Thalassotalea</taxon>
    </lineage>
</organism>
<keyword evidence="2" id="KW-0012">Acyltransferase</keyword>
<dbReference type="PANTHER" id="PTHR30068:SF3">
    <property type="entry name" value="PHOSPHOLIPID_GLYCEROL ACYLTRANSFERASE DOMAIN-CONTAINING PROTEIN"/>
    <property type="match status" value="1"/>
</dbReference>
<keyword evidence="3" id="KW-1185">Reference proteome</keyword>
<dbReference type="RefSeq" id="WP_189773221.1">
    <property type="nucleotide sequence ID" value="NZ_BNCK01000009.1"/>
</dbReference>
<dbReference type="GO" id="GO:0016746">
    <property type="term" value="F:acyltransferase activity"/>
    <property type="evidence" value="ECO:0007669"/>
    <property type="project" value="UniProtKB-KW"/>
</dbReference>
<dbReference type="PANTHER" id="PTHR30068">
    <property type="entry name" value="URONATE ISOMERASE"/>
    <property type="match status" value="1"/>
</dbReference>